<accession>A0A1Y1WNS5</accession>
<organism evidence="3 4">
    <name type="scientific">Linderina pennispora</name>
    <dbReference type="NCBI Taxonomy" id="61395"/>
    <lineage>
        <taxon>Eukaryota</taxon>
        <taxon>Fungi</taxon>
        <taxon>Fungi incertae sedis</taxon>
        <taxon>Zoopagomycota</taxon>
        <taxon>Kickxellomycotina</taxon>
        <taxon>Kickxellomycetes</taxon>
        <taxon>Kickxellales</taxon>
        <taxon>Kickxellaceae</taxon>
        <taxon>Linderina</taxon>
    </lineage>
</organism>
<comment type="caution">
    <text evidence="3">The sequence shown here is derived from an EMBL/GenBank/DDBJ whole genome shotgun (WGS) entry which is preliminary data.</text>
</comment>
<dbReference type="AlphaFoldDB" id="A0A1Y1WNS5"/>
<feature type="region of interest" description="Disordered" evidence="1">
    <location>
        <begin position="58"/>
        <end position="94"/>
    </location>
</feature>
<dbReference type="EMBL" id="MCFD01000001">
    <property type="protein sequence ID" value="ORX74886.1"/>
    <property type="molecule type" value="Genomic_DNA"/>
</dbReference>
<evidence type="ECO:0000256" key="2">
    <source>
        <dbReference type="SAM" id="SignalP"/>
    </source>
</evidence>
<keyword evidence="2" id="KW-0732">Signal</keyword>
<feature type="chain" id="PRO_5012214771" evidence="2">
    <location>
        <begin position="21"/>
        <end position="377"/>
    </location>
</feature>
<name>A0A1Y1WNS5_9FUNG</name>
<sequence length="377" mass="39786">MRKPHLLLLVSLLFGTLGTASLPYHHHASNAEPVTSSAVLPETIVQDMLHVDVTTRDPDLELLPSPSGNNRVAASGKPDAESEPTEALDTGAESAEVSKIAADLTKATTGVSDAAVKGVVRKGCHKNKAAHDGGSDSNGCSCCCCHHEGTPTYHLTMPDPTLEGMATISLPVVGPPYKYGCGDCHRALPHVVVAALLAATHHHHLAAARHHRRRHAAVVALPAAARTPAVARTTAAARIIAAARTLAVARTTVAAKTHAGVRTRVAIAVVMTVAKMAKRSYRMEALTLWPERKASTSARRAMVVSATQTMVVKSKQASLTGQFPIFLSASAPYGFLPCVMNTPQVIVNAALYFDQRGSTSSRFGLAMQPPSHVLRCK</sequence>
<keyword evidence="4" id="KW-1185">Reference proteome</keyword>
<dbReference type="GeneID" id="63801937"/>
<dbReference type="Proteomes" id="UP000193922">
    <property type="component" value="Unassembled WGS sequence"/>
</dbReference>
<evidence type="ECO:0000313" key="3">
    <source>
        <dbReference type="EMBL" id="ORX74886.1"/>
    </source>
</evidence>
<protein>
    <submittedName>
        <fullName evidence="3">Uncharacterized protein</fullName>
    </submittedName>
</protein>
<reference evidence="3 4" key="1">
    <citation type="submission" date="2016-07" db="EMBL/GenBank/DDBJ databases">
        <title>Pervasive Adenine N6-methylation of Active Genes in Fungi.</title>
        <authorList>
            <consortium name="DOE Joint Genome Institute"/>
            <person name="Mondo S.J."/>
            <person name="Dannebaum R.O."/>
            <person name="Kuo R.C."/>
            <person name="Labutti K."/>
            <person name="Haridas S."/>
            <person name="Kuo A."/>
            <person name="Salamov A."/>
            <person name="Ahrendt S.R."/>
            <person name="Lipzen A."/>
            <person name="Sullivan W."/>
            <person name="Andreopoulos W.B."/>
            <person name="Clum A."/>
            <person name="Lindquist E."/>
            <person name="Daum C."/>
            <person name="Ramamoorthy G.K."/>
            <person name="Gryganskyi A."/>
            <person name="Culley D."/>
            <person name="Magnuson J.K."/>
            <person name="James T.Y."/>
            <person name="O'Malley M.A."/>
            <person name="Stajich J.E."/>
            <person name="Spatafora J.W."/>
            <person name="Visel A."/>
            <person name="Grigoriev I.V."/>
        </authorList>
    </citation>
    <scope>NUCLEOTIDE SEQUENCE [LARGE SCALE GENOMIC DNA]</scope>
    <source>
        <strain evidence="3 4">ATCC 12442</strain>
    </source>
</reference>
<proteinExistence type="predicted"/>
<feature type="signal peptide" evidence="2">
    <location>
        <begin position="1"/>
        <end position="20"/>
    </location>
</feature>
<evidence type="ECO:0000256" key="1">
    <source>
        <dbReference type="SAM" id="MobiDB-lite"/>
    </source>
</evidence>
<dbReference type="RefSeq" id="XP_040748097.1">
    <property type="nucleotide sequence ID" value="XM_040885289.1"/>
</dbReference>
<evidence type="ECO:0000313" key="4">
    <source>
        <dbReference type="Proteomes" id="UP000193922"/>
    </source>
</evidence>
<gene>
    <name evidence="3" type="ORF">DL89DRAFT_254653</name>
</gene>